<keyword evidence="4" id="KW-1185">Reference proteome</keyword>
<evidence type="ECO:0000256" key="1">
    <source>
        <dbReference type="SAM" id="Coils"/>
    </source>
</evidence>
<keyword evidence="2" id="KW-0472">Membrane</keyword>
<evidence type="ECO:0000313" key="4">
    <source>
        <dbReference type="Proteomes" id="UP000198647"/>
    </source>
</evidence>
<feature type="transmembrane region" description="Helical" evidence="2">
    <location>
        <begin position="23"/>
        <end position="42"/>
    </location>
</feature>
<comment type="caution">
    <text evidence="3">The sequence shown here is derived from an EMBL/GenBank/DDBJ whole genome shotgun (WGS) entry which is preliminary data.</text>
</comment>
<dbReference type="Proteomes" id="UP000198647">
    <property type="component" value="Unassembled WGS sequence"/>
</dbReference>
<keyword evidence="1" id="KW-0175">Coiled coil</keyword>
<dbReference type="EMBL" id="FNOS01000002">
    <property type="protein sequence ID" value="SDX62278.1"/>
    <property type="molecule type" value="Genomic_DNA"/>
</dbReference>
<gene>
    <name evidence="3" type="ORF">SAMN04488081_0858</name>
</gene>
<sequence>MSPIPVEIIKQHNDFFDYVSIEAILTITLGGLATLGGAYLGARKAGESSLKAVEKQISHAREEKESEAELKRTKYEVFLKSQLRVMNHKLKSIDFLMGLHESHNIYNVEPLEETKKDLTKIEEILSNMQNWDPDCVSVENFKLIGELRDEIHDIESSYEAVLATEEEEHEGSVTKVRAKSQKLAKKITQKHL</sequence>
<keyword evidence="2" id="KW-1133">Transmembrane helix</keyword>
<feature type="coiled-coil region" evidence="1">
    <location>
        <begin position="43"/>
        <end position="70"/>
    </location>
</feature>
<dbReference type="RefSeq" id="WP_093105826.1">
    <property type="nucleotide sequence ID" value="NZ_FNOS01000002.1"/>
</dbReference>
<evidence type="ECO:0000256" key="2">
    <source>
        <dbReference type="SAM" id="Phobius"/>
    </source>
</evidence>
<evidence type="ECO:0000313" key="3">
    <source>
        <dbReference type="EMBL" id="SDX62278.1"/>
    </source>
</evidence>
<organism evidence="3 4">
    <name type="scientific">Salimicrobium album</name>
    <dbReference type="NCBI Taxonomy" id="50717"/>
    <lineage>
        <taxon>Bacteria</taxon>
        <taxon>Bacillati</taxon>
        <taxon>Bacillota</taxon>
        <taxon>Bacilli</taxon>
        <taxon>Bacillales</taxon>
        <taxon>Bacillaceae</taxon>
        <taxon>Salimicrobium</taxon>
    </lineage>
</organism>
<protein>
    <submittedName>
        <fullName evidence="3">Uncharacterized protein</fullName>
    </submittedName>
</protein>
<reference evidence="3 4" key="1">
    <citation type="submission" date="2016-10" db="EMBL/GenBank/DDBJ databases">
        <authorList>
            <person name="Varghese N."/>
            <person name="Submissions S."/>
        </authorList>
    </citation>
    <scope>NUCLEOTIDE SEQUENCE [LARGE SCALE GENOMIC DNA]</scope>
    <source>
        <strain evidence="3 4">DSM 20748</strain>
    </source>
</reference>
<accession>A0A1H3D825</accession>
<name>A0A1H3D825_9BACI</name>
<keyword evidence="2" id="KW-0812">Transmembrane</keyword>
<proteinExistence type="predicted"/>